<evidence type="ECO:0008006" key="4">
    <source>
        <dbReference type="Google" id="ProtNLM"/>
    </source>
</evidence>
<protein>
    <recommendedName>
        <fullName evidence="4">HNH nuclease domain-containing protein</fullName>
    </recommendedName>
</protein>
<evidence type="ECO:0000256" key="1">
    <source>
        <dbReference type="SAM" id="MobiDB-lite"/>
    </source>
</evidence>
<feature type="region of interest" description="Disordered" evidence="1">
    <location>
        <begin position="1"/>
        <end position="25"/>
    </location>
</feature>
<dbReference type="InterPro" id="IPR044925">
    <property type="entry name" value="His-Me_finger_sf"/>
</dbReference>
<proteinExistence type="predicted"/>
<gene>
    <name evidence="2" type="ORF">ACFQZU_09805</name>
</gene>
<comment type="caution">
    <text evidence="2">The sequence shown here is derived from an EMBL/GenBank/DDBJ whole genome shotgun (WGS) entry which is preliminary data.</text>
</comment>
<evidence type="ECO:0000313" key="2">
    <source>
        <dbReference type="EMBL" id="MFD0801608.1"/>
    </source>
</evidence>
<keyword evidence="3" id="KW-1185">Reference proteome</keyword>
<feature type="non-terminal residue" evidence="2">
    <location>
        <position position="157"/>
    </location>
</feature>
<name>A0ABW3BEG7_9ACTN</name>
<dbReference type="SUPFAM" id="SSF54060">
    <property type="entry name" value="His-Me finger endonucleases"/>
    <property type="match status" value="1"/>
</dbReference>
<dbReference type="Proteomes" id="UP001596956">
    <property type="component" value="Unassembled WGS sequence"/>
</dbReference>
<sequence length="157" mass="17347">MGNSRPDPEQTDLFGAPVSPPVEGPVRGRRGAVDLADWRVWLADPAVRERYWARVCWRGPDRCAPWLGTLSSTGHGKVRVGSRADGSRRMVSAHVLAYQLARGLITDEADLVLAHSCDEPACQQPDHLALVPRWRNGEEYHARRLAGPLLDVRGPRG</sequence>
<dbReference type="EMBL" id="JBHTHR010000257">
    <property type="protein sequence ID" value="MFD0801608.1"/>
    <property type="molecule type" value="Genomic_DNA"/>
</dbReference>
<reference evidence="3" key="1">
    <citation type="journal article" date="2019" name="Int. J. Syst. Evol. Microbiol.">
        <title>The Global Catalogue of Microorganisms (GCM) 10K type strain sequencing project: providing services to taxonomists for standard genome sequencing and annotation.</title>
        <authorList>
            <consortium name="The Broad Institute Genomics Platform"/>
            <consortium name="The Broad Institute Genome Sequencing Center for Infectious Disease"/>
            <person name="Wu L."/>
            <person name="Ma J."/>
        </authorList>
    </citation>
    <scope>NUCLEOTIDE SEQUENCE [LARGE SCALE GENOMIC DNA]</scope>
    <source>
        <strain evidence="3">CCUG 63369</strain>
    </source>
</reference>
<accession>A0ABW3BEG7</accession>
<organism evidence="2 3">
    <name type="scientific">Streptomonospora algeriensis</name>
    <dbReference type="NCBI Taxonomy" id="995084"/>
    <lineage>
        <taxon>Bacteria</taxon>
        <taxon>Bacillati</taxon>
        <taxon>Actinomycetota</taxon>
        <taxon>Actinomycetes</taxon>
        <taxon>Streptosporangiales</taxon>
        <taxon>Nocardiopsidaceae</taxon>
        <taxon>Streptomonospora</taxon>
    </lineage>
</organism>
<evidence type="ECO:0000313" key="3">
    <source>
        <dbReference type="Proteomes" id="UP001596956"/>
    </source>
</evidence>